<gene>
    <name evidence="3" type="ORF">OMM_02381</name>
</gene>
<feature type="region of interest" description="Disordered" evidence="1">
    <location>
        <begin position="104"/>
        <end position="138"/>
    </location>
</feature>
<reference evidence="4" key="1">
    <citation type="submission" date="2012-11" db="EMBL/GenBank/DDBJ databases">
        <authorList>
            <person name="Lucero-Rivera Y.E."/>
            <person name="Tovar-Ramirez D."/>
        </authorList>
    </citation>
    <scope>NUCLEOTIDE SEQUENCE [LARGE SCALE GENOMIC DNA]</scope>
    <source>
        <strain evidence="4">Araruama</strain>
    </source>
</reference>
<comment type="caution">
    <text evidence="3">The sequence shown here is derived from an EMBL/GenBank/DDBJ whole genome shotgun (WGS) entry which is preliminary data.</text>
</comment>
<protein>
    <submittedName>
        <fullName evidence="3">Uncharacterized protein</fullName>
    </submittedName>
</protein>
<dbReference type="AlphaFoldDB" id="A0A1V1P9I6"/>
<evidence type="ECO:0000313" key="4">
    <source>
        <dbReference type="Proteomes" id="UP000189670"/>
    </source>
</evidence>
<dbReference type="EMBL" id="ATBP01000251">
    <property type="protein sequence ID" value="ETR71579.1"/>
    <property type="molecule type" value="Genomic_DNA"/>
</dbReference>
<keyword evidence="2" id="KW-0472">Membrane</keyword>
<evidence type="ECO:0000313" key="3">
    <source>
        <dbReference type="EMBL" id="ETR71579.1"/>
    </source>
</evidence>
<keyword evidence="2" id="KW-0812">Transmembrane</keyword>
<dbReference type="Proteomes" id="UP000189670">
    <property type="component" value="Unassembled WGS sequence"/>
</dbReference>
<feature type="transmembrane region" description="Helical" evidence="2">
    <location>
        <begin position="28"/>
        <end position="49"/>
    </location>
</feature>
<keyword evidence="2" id="KW-1133">Transmembrane helix</keyword>
<evidence type="ECO:0000256" key="1">
    <source>
        <dbReference type="SAM" id="MobiDB-lite"/>
    </source>
</evidence>
<proteinExistence type="predicted"/>
<accession>A0A1V1P9I6</accession>
<organism evidence="3 4">
    <name type="scientific">Candidatus Magnetoglobus multicellularis str. Araruama</name>
    <dbReference type="NCBI Taxonomy" id="890399"/>
    <lineage>
        <taxon>Bacteria</taxon>
        <taxon>Pseudomonadati</taxon>
        <taxon>Thermodesulfobacteriota</taxon>
        <taxon>Desulfobacteria</taxon>
        <taxon>Desulfobacterales</taxon>
        <taxon>Desulfobacteraceae</taxon>
        <taxon>Candidatus Magnetoglobus</taxon>
    </lineage>
</organism>
<evidence type="ECO:0000256" key="2">
    <source>
        <dbReference type="SAM" id="Phobius"/>
    </source>
</evidence>
<feature type="compositionally biased region" description="Basic and acidic residues" evidence="1">
    <location>
        <begin position="125"/>
        <end position="138"/>
    </location>
</feature>
<name>A0A1V1P9I6_9BACT</name>
<sequence>MPHNYRSHPSKFRQRDFWLPHEAPGSRHGVTITICSLLFILIVFMYLLISKNDTTEYATRDQVDKIETHLFQLEERLVWTDEKIDTMQAVAEAAAMRVIDEKTVTDSMSKPEMAKESEPEQQVPDESKVTKPPQEKPEVEIAVAKTSPDISSQPKEIPVIQPKIKKKKLNVVIMG</sequence>